<reference evidence="1 2" key="1">
    <citation type="journal article" date="2014" name="Genome Biol. Evol.">
        <title>The genome of the myxosporean Thelohanellus kitauei shows adaptations to nutrient acquisition within its fish host.</title>
        <authorList>
            <person name="Yang Y."/>
            <person name="Xiong J."/>
            <person name="Zhou Z."/>
            <person name="Huo F."/>
            <person name="Miao W."/>
            <person name="Ran C."/>
            <person name="Liu Y."/>
            <person name="Zhang J."/>
            <person name="Feng J."/>
            <person name="Wang M."/>
            <person name="Wang M."/>
            <person name="Wang L."/>
            <person name="Yao B."/>
        </authorList>
    </citation>
    <scope>NUCLEOTIDE SEQUENCE [LARGE SCALE GENOMIC DNA]</scope>
    <source>
        <strain evidence="1">Wuqing</strain>
    </source>
</reference>
<protein>
    <submittedName>
        <fullName evidence="1">Uncharacterized protein</fullName>
    </submittedName>
</protein>
<evidence type="ECO:0000313" key="2">
    <source>
        <dbReference type="Proteomes" id="UP000031668"/>
    </source>
</evidence>
<name>A0A0C2IVH7_THEKT</name>
<sequence>MACRDNDVIRYYHGDILSQHGLDPIGFVEPHVVHYENTFVYSIGQEMFKSLHEVSTRKYLIELMILCLEECQESSIPEKEEKWMEYIRKDEDRMRRFYGSNKWKIQSCIVFEPTMKIDKKKWMQYSQNCQL</sequence>
<organism evidence="1 2">
    <name type="scientific">Thelohanellus kitauei</name>
    <name type="common">Myxosporean</name>
    <dbReference type="NCBI Taxonomy" id="669202"/>
    <lineage>
        <taxon>Eukaryota</taxon>
        <taxon>Metazoa</taxon>
        <taxon>Cnidaria</taxon>
        <taxon>Myxozoa</taxon>
        <taxon>Myxosporea</taxon>
        <taxon>Bivalvulida</taxon>
        <taxon>Platysporina</taxon>
        <taxon>Myxobolidae</taxon>
        <taxon>Thelohanellus</taxon>
    </lineage>
</organism>
<evidence type="ECO:0000313" key="1">
    <source>
        <dbReference type="EMBL" id="KII60852.1"/>
    </source>
</evidence>
<proteinExistence type="predicted"/>
<dbReference type="EMBL" id="JWZT01005407">
    <property type="protein sequence ID" value="KII60852.1"/>
    <property type="molecule type" value="Genomic_DNA"/>
</dbReference>
<dbReference type="Proteomes" id="UP000031668">
    <property type="component" value="Unassembled WGS sequence"/>
</dbReference>
<keyword evidence="2" id="KW-1185">Reference proteome</keyword>
<gene>
    <name evidence="1" type="ORF">RF11_00605</name>
</gene>
<accession>A0A0C2IVH7</accession>
<dbReference type="AlphaFoldDB" id="A0A0C2IVH7"/>
<comment type="caution">
    <text evidence="1">The sequence shown here is derived from an EMBL/GenBank/DDBJ whole genome shotgun (WGS) entry which is preliminary data.</text>
</comment>